<feature type="repeat" description="TPR" evidence="1">
    <location>
        <begin position="163"/>
        <end position="196"/>
    </location>
</feature>
<evidence type="ECO:0000313" key="2">
    <source>
        <dbReference type="EMBL" id="MFG3818328.1"/>
    </source>
</evidence>
<dbReference type="Proteomes" id="UP001604335">
    <property type="component" value="Unassembled WGS sequence"/>
</dbReference>
<name>A0ABW7CE92_9CYAN</name>
<dbReference type="PROSITE" id="PS50293">
    <property type="entry name" value="TPR_REGION"/>
    <property type="match status" value="2"/>
</dbReference>
<keyword evidence="3" id="KW-1185">Reference proteome</keyword>
<dbReference type="PROSITE" id="PS50005">
    <property type="entry name" value="TPR"/>
    <property type="match status" value="7"/>
</dbReference>
<accession>A0ABW7CE92</accession>
<evidence type="ECO:0000256" key="1">
    <source>
        <dbReference type="PROSITE-ProRule" id="PRU00339"/>
    </source>
</evidence>
<dbReference type="SUPFAM" id="SSF48439">
    <property type="entry name" value="Protein prenylyltransferase"/>
    <property type="match status" value="1"/>
</dbReference>
<organism evidence="2 3">
    <name type="scientific">Limnothrix redekei LRLZ20PSL1</name>
    <dbReference type="NCBI Taxonomy" id="3112953"/>
    <lineage>
        <taxon>Bacteria</taxon>
        <taxon>Bacillati</taxon>
        <taxon>Cyanobacteriota</taxon>
        <taxon>Cyanophyceae</taxon>
        <taxon>Pseudanabaenales</taxon>
        <taxon>Pseudanabaenaceae</taxon>
        <taxon>Limnothrix</taxon>
    </lineage>
</organism>
<feature type="repeat" description="TPR" evidence="1">
    <location>
        <begin position="299"/>
        <end position="332"/>
    </location>
</feature>
<dbReference type="Pfam" id="PF13371">
    <property type="entry name" value="TPR_9"/>
    <property type="match status" value="1"/>
</dbReference>
<feature type="repeat" description="TPR" evidence="1">
    <location>
        <begin position="129"/>
        <end position="162"/>
    </location>
</feature>
<feature type="repeat" description="TPR" evidence="1">
    <location>
        <begin position="61"/>
        <end position="94"/>
    </location>
</feature>
<proteinExistence type="predicted"/>
<dbReference type="Pfam" id="PF13181">
    <property type="entry name" value="TPR_8"/>
    <property type="match status" value="1"/>
</dbReference>
<dbReference type="RefSeq" id="WP_393013610.1">
    <property type="nucleotide sequence ID" value="NZ_JAZAQF010000069.1"/>
</dbReference>
<reference evidence="3" key="1">
    <citation type="journal article" date="2024" name="Algal Res.">
        <title>Biochemical, toxicological and genomic investigation of a high-biomass producing Limnothrix strain isolated from Italian shallow drinking water reservoir.</title>
        <authorList>
            <person name="Simonazzi M."/>
            <person name="Shishido T.K."/>
            <person name="Delbaje E."/>
            <person name="Wahlsten M."/>
            <person name="Fewer D.P."/>
            <person name="Sivonen K."/>
            <person name="Pezzolesi L."/>
            <person name="Pistocchi R."/>
        </authorList>
    </citation>
    <scope>NUCLEOTIDE SEQUENCE [LARGE SCALE GENOMIC DNA]</scope>
    <source>
        <strain evidence="3">LRLZ20PSL1</strain>
    </source>
</reference>
<dbReference type="SMART" id="SM00028">
    <property type="entry name" value="TPR"/>
    <property type="match status" value="8"/>
</dbReference>
<dbReference type="InterPro" id="IPR011990">
    <property type="entry name" value="TPR-like_helical_dom_sf"/>
</dbReference>
<dbReference type="EMBL" id="JAZAQF010000069">
    <property type="protein sequence ID" value="MFG3818328.1"/>
    <property type="molecule type" value="Genomic_DNA"/>
</dbReference>
<dbReference type="SUPFAM" id="SSF48452">
    <property type="entry name" value="TPR-like"/>
    <property type="match status" value="1"/>
</dbReference>
<evidence type="ECO:0000313" key="3">
    <source>
        <dbReference type="Proteomes" id="UP001604335"/>
    </source>
</evidence>
<feature type="repeat" description="TPR" evidence="1">
    <location>
        <begin position="197"/>
        <end position="230"/>
    </location>
</feature>
<dbReference type="Pfam" id="PF13432">
    <property type="entry name" value="TPR_16"/>
    <property type="match status" value="1"/>
</dbReference>
<dbReference type="PANTHER" id="PTHR44523:SF1">
    <property type="entry name" value="TETRATRICOPEPTIDE REPEAT PROTEIN 13"/>
    <property type="match status" value="1"/>
</dbReference>
<comment type="caution">
    <text evidence="2">The sequence shown here is derived from an EMBL/GenBank/DDBJ whole genome shotgun (WGS) entry which is preliminary data.</text>
</comment>
<dbReference type="Gene3D" id="1.25.40.10">
    <property type="entry name" value="Tetratricopeptide repeat domain"/>
    <property type="match status" value="4"/>
</dbReference>
<feature type="repeat" description="TPR" evidence="1">
    <location>
        <begin position="231"/>
        <end position="264"/>
    </location>
</feature>
<protein>
    <submittedName>
        <fullName evidence="2">Tetratricopeptide repeat protein</fullName>
    </submittedName>
</protein>
<dbReference type="InterPro" id="IPR019734">
    <property type="entry name" value="TPR_rpt"/>
</dbReference>
<sequence>MEPLSFSDPFNGASSPGVTLFGPPHLAPGAIGGADWLPPVPPEEMVSEVTVMPEHSADWLLQQWLDLGLQQLEASNYPGAIEAFERALDIQSDLTVARHGRAIALVGAKAYAEALPELEGLLQQIPHQLDLWGNYGHALAAMERHEEALAAYRHILAIDPNVVNAWLDCGRLLQTLGRWSEAAAAYERALELQPTASAAWFARGLLQKKLGQRAQALESFERTLSIDPHCKEAWNYRGNLLEDLGRTQEAREAYQRAIDLDPQYAEAWNNLGIALDSQQAHQEALEAFHQSLASDPNNPDVWNNCGLTLDSLGQLGEAVTAFDRALALTQNSHWKSWANRGCVLWRLHGYAAALKNWNQGIDSLDRQAPDYALGCGILHYHKGRAHVDEGQRHSDAFPYLQEARLCFEQALNFLAPDRHPDWYLEAAQGAIDTYRALGNADQAQALMYSATELLRRRMRETDCTSQKMALANKLASFYQNGRS</sequence>
<keyword evidence="1" id="KW-0802">TPR repeat</keyword>
<feature type="repeat" description="TPR" evidence="1">
    <location>
        <begin position="265"/>
        <end position="298"/>
    </location>
</feature>
<gene>
    <name evidence="2" type="ORF">VPK24_11825</name>
</gene>
<dbReference type="PANTHER" id="PTHR44523">
    <property type="entry name" value="TETRATRICOPEPTIDE REPEAT PROTEIN 13"/>
    <property type="match status" value="1"/>
</dbReference>